<accession>A0A512IVC4</accession>
<evidence type="ECO:0000259" key="3">
    <source>
        <dbReference type="Pfam" id="PF22725"/>
    </source>
</evidence>
<protein>
    <recommendedName>
        <fullName evidence="6">Oxidoreductase</fullName>
    </recommendedName>
</protein>
<evidence type="ECO:0008006" key="6">
    <source>
        <dbReference type="Google" id="ProtNLM"/>
    </source>
</evidence>
<dbReference type="AlphaFoldDB" id="A0A512IVC4"/>
<comment type="caution">
    <text evidence="4">The sequence shown here is derived from an EMBL/GenBank/DDBJ whole genome shotgun (WGS) entry which is preliminary data.</text>
</comment>
<sequence length="365" mass="38710">MTRALSDEVDDGSSRESAANEDAIGWGIVGYGWVARDYMAPGIRAAGHRLVAVADPGGASRATAEAEGARAHADIAGLIAEPEVEAVYVATPNHLHRAAVEALAASGKAILCEKPMAASLDDAEAMAAAVKRSGTFYGTAFDQRHHPGHRAMRDAIREGRLGTVTTIRIVYACWLDRAWASFQGQDNWRIDPAKAGGGALIDLAPHGLDLCDFLLGESIQDIASLTQARAQDYAVDDGALLIGRTESGVLANLHVAYNCPDVLPRRRLEVVGTKGMLTAVDTMGQTPGGRLTFTDGTTGVAEDIAFDAEASPFLEQVRAFGSALRRPEERAAYSAERDLHTMRLLARAYGEAGREPGRPRVAPAA</sequence>
<keyword evidence="1" id="KW-0560">Oxidoreductase</keyword>
<feature type="domain" description="Gfo/Idh/MocA-like oxidoreductase N-terminal" evidence="2">
    <location>
        <begin position="25"/>
        <end position="137"/>
    </location>
</feature>
<dbReference type="GO" id="GO:0016491">
    <property type="term" value="F:oxidoreductase activity"/>
    <property type="evidence" value="ECO:0007669"/>
    <property type="project" value="UniProtKB-KW"/>
</dbReference>
<dbReference type="PANTHER" id="PTHR43818:SF11">
    <property type="entry name" value="BCDNA.GH03377"/>
    <property type="match status" value="1"/>
</dbReference>
<dbReference type="RefSeq" id="WP_147082191.1">
    <property type="nucleotide sequence ID" value="NZ_BJZT01000047.1"/>
</dbReference>
<evidence type="ECO:0000256" key="1">
    <source>
        <dbReference type="ARBA" id="ARBA00023002"/>
    </source>
</evidence>
<dbReference type="EMBL" id="BJZT01000047">
    <property type="protein sequence ID" value="GEP01672.1"/>
    <property type="molecule type" value="Genomic_DNA"/>
</dbReference>
<dbReference type="PANTHER" id="PTHR43818">
    <property type="entry name" value="BCDNA.GH03377"/>
    <property type="match status" value="1"/>
</dbReference>
<proteinExistence type="predicted"/>
<dbReference type="Proteomes" id="UP000321258">
    <property type="component" value="Unassembled WGS sequence"/>
</dbReference>
<dbReference type="InterPro" id="IPR000683">
    <property type="entry name" value="Gfo/Idh/MocA-like_OxRdtase_N"/>
</dbReference>
<dbReference type="GO" id="GO:0000166">
    <property type="term" value="F:nucleotide binding"/>
    <property type="evidence" value="ECO:0007669"/>
    <property type="project" value="InterPro"/>
</dbReference>
<gene>
    <name evidence="4" type="ORF">MHA02_40590</name>
</gene>
<reference evidence="4 5" key="1">
    <citation type="submission" date="2019-07" db="EMBL/GenBank/DDBJ databases">
        <title>Whole genome shotgun sequence of Methylobacterium haplocladii NBRC 107714.</title>
        <authorList>
            <person name="Hosoyama A."/>
            <person name="Uohara A."/>
            <person name="Ohji S."/>
            <person name="Ichikawa N."/>
        </authorList>
    </citation>
    <scope>NUCLEOTIDE SEQUENCE [LARGE SCALE GENOMIC DNA]</scope>
    <source>
        <strain evidence="4 5">NBRC 107714</strain>
    </source>
</reference>
<dbReference type="Pfam" id="PF22725">
    <property type="entry name" value="GFO_IDH_MocA_C3"/>
    <property type="match status" value="1"/>
</dbReference>
<dbReference type="Pfam" id="PF01408">
    <property type="entry name" value="GFO_IDH_MocA"/>
    <property type="match status" value="1"/>
</dbReference>
<dbReference type="Gene3D" id="3.40.50.720">
    <property type="entry name" value="NAD(P)-binding Rossmann-like Domain"/>
    <property type="match status" value="1"/>
</dbReference>
<dbReference type="Gene3D" id="3.30.360.10">
    <property type="entry name" value="Dihydrodipicolinate Reductase, domain 2"/>
    <property type="match status" value="1"/>
</dbReference>
<dbReference type="SUPFAM" id="SSF55347">
    <property type="entry name" value="Glyceraldehyde-3-phosphate dehydrogenase-like, C-terminal domain"/>
    <property type="match status" value="1"/>
</dbReference>
<dbReference type="InterPro" id="IPR055170">
    <property type="entry name" value="GFO_IDH_MocA-like_dom"/>
</dbReference>
<feature type="domain" description="GFO/IDH/MocA-like oxidoreductase" evidence="3">
    <location>
        <begin position="149"/>
        <end position="277"/>
    </location>
</feature>
<evidence type="ECO:0000313" key="4">
    <source>
        <dbReference type="EMBL" id="GEP01672.1"/>
    </source>
</evidence>
<evidence type="ECO:0000259" key="2">
    <source>
        <dbReference type="Pfam" id="PF01408"/>
    </source>
</evidence>
<dbReference type="InterPro" id="IPR036291">
    <property type="entry name" value="NAD(P)-bd_dom_sf"/>
</dbReference>
<dbReference type="SUPFAM" id="SSF51735">
    <property type="entry name" value="NAD(P)-binding Rossmann-fold domains"/>
    <property type="match status" value="1"/>
</dbReference>
<organism evidence="4 5">
    <name type="scientific">Methylobacterium haplocladii</name>
    <dbReference type="NCBI Taxonomy" id="1176176"/>
    <lineage>
        <taxon>Bacteria</taxon>
        <taxon>Pseudomonadati</taxon>
        <taxon>Pseudomonadota</taxon>
        <taxon>Alphaproteobacteria</taxon>
        <taxon>Hyphomicrobiales</taxon>
        <taxon>Methylobacteriaceae</taxon>
        <taxon>Methylobacterium</taxon>
    </lineage>
</organism>
<keyword evidence="5" id="KW-1185">Reference proteome</keyword>
<dbReference type="InterPro" id="IPR050463">
    <property type="entry name" value="Gfo/Idh/MocA_oxidrdct_glycsds"/>
</dbReference>
<evidence type="ECO:0000313" key="5">
    <source>
        <dbReference type="Proteomes" id="UP000321258"/>
    </source>
</evidence>
<name>A0A512IVC4_9HYPH</name>
<dbReference type="OrthoDB" id="9774191at2"/>